<dbReference type="Pfam" id="PF14534">
    <property type="entry name" value="DUF4440"/>
    <property type="match status" value="1"/>
</dbReference>
<name>A0ABW4X2Q1_9BACT</name>
<dbReference type="Proteomes" id="UP001597369">
    <property type="component" value="Unassembled WGS sequence"/>
</dbReference>
<accession>A0ABW4X2Q1</accession>
<organism evidence="2 3">
    <name type="scientific">Pontibacter silvestris</name>
    <dbReference type="NCBI Taxonomy" id="2305183"/>
    <lineage>
        <taxon>Bacteria</taxon>
        <taxon>Pseudomonadati</taxon>
        <taxon>Bacteroidota</taxon>
        <taxon>Cytophagia</taxon>
        <taxon>Cytophagales</taxon>
        <taxon>Hymenobacteraceae</taxon>
        <taxon>Pontibacter</taxon>
    </lineage>
</organism>
<dbReference type="EMBL" id="JBHUHV010000059">
    <property type="protein sequence ID" value="MFD2069263.1"/>
    <property type="molecule type" value="Genomic_DNA"/>
</dbReference>
<reference evidence="3" key="1">
    <citation type="journal article" date="2019" name="Int. J. Syst. Evol. Microbiol.">
        <title>The Global Catalogue of Microorganisms (GCM) 10K type strain sequencing project: providing services to taxonomists for standard genome sequencing and annotation.</title>
        <authorList>
            <consortium name="The Broad Institute Genomics Platform"/>
            <consortium name="The Broad Institute Genome Sequencing Center for Infectious Disease"/>
            <person name="Wu L."/>
            <person name="Ma J."/>
        </authorList>
    </citation>
    <scope>NUCLEOTIDE SEQUENCE [LARGE SCALE GENOMIC DNA]</scope>
    <source>
        <strain evidence="3">JCM 16545</strain>
    </source>
</reference>
<dbReference type="SUPFAM" id="SSF54427">
    <property type="entry name" value="NTF2-like"/>
    <property type="match status" value="1"/>
</dbReference>
<dbReference type="InterPro" id="IPR032710">
    <property type="entry name" value="NTF2-like_dom_sf"/>
</dbReference>
<comment type="caution">
    <text evidence="2">The sequence shown here is derived from an EMBL/GenBank/DDBJ whole genome shotgun (WGS) entry which is preliminary data.</text>
</comment>
<evidence type="ECO:0000259" key="1">
    <source>
        <dbReference type="Pfam" id="PF14534"/>
    </source>
</evidence>
<evidence type="ECO:0000313" key="2">
    <source>
        <dbReference type="EMBL" id="MFD2069263.1"/>
    </source>
</evidence>
<evidence type="ECO:0000313" key="3">
    <source>
        <dbReference type="Proteomes" id="UP001597369"/>
    </source>
</evidence>
<keyword evidence="3" id="KW-1185">Reference proteome</keyword>
<feature type="domain" description="DUF4440" evidence="1">
    <location>
        <begin position="29"/>
        <end position="134"/>
    </location>
</feature>
<dbReference type="Gene3D" id="3.10.450.50">
    <property type="match status" value="1"/>
</dbReference>
<gene>
    <name evidence="2" type="ORF">ACFSKU_20430</name>
</gene>
<dbReference type="RefSeq" id="WP_229961231.1">
    <property type="nucleotide sequence ID" value="NZ_JAJJWI010000011.1"/>
</dbReference>
<dbReference type="InterPro" id="IPR027843">
    <property type="entry name" value="DUF4440"/>
</dbReference>
<proteinExistence type="predicted"/>
<protein>
    <submittedName>
        <fullName evidence="2">Nuclear transport factor 2 family protein</fullName>
    </submittedName>
</protein>
<sequence length="142" mass="15477">MKRFLCFLTLFIAFNVTLKAQSKDEKDVASAVEKLKAAMVDGDRQALTNIAAAELTYGHSSGKIEDKATFVESIVSGKSDFVTIDLTDQTIKVSGNTAIVRHSLSAETNDSGNPGSVKLGVLLVWQKQQGQWKLLARQAYKI</sequence>